<keyword evidence="1" id="KW-0805">Transcription regulation</keyword>
<dbReference type="InterPro" id="IPR036271">
    <property type="entry name" value="Tet_transcr_reg_TetR-rel_C_sf"/>
</dbReference>
<evidence type="ECO:0000256" key="2">
    <source>
        <dbReference type="ARBA" id="ARBA00023125"/>
    </source>
</evidence>
<feature type="region of interest" description="Disordered" evidence="5">
    <location>
        <begin position="175"/>
        <end position="194"/>
    </location>
</feature>
<dbReference type="Gene3D" id="1.10.357.10">
    <property type="entry name" value="Tetracycline Repressor, domain 2"/>
    <property type="match status" value="1"/>
</dbReference>
<keyword evidence="8" id="KW-1185">Reference proteome</keyword>
<keyword evidence="3" id="KW-0804">Transcription</keyword>
<evidence type="ECO:0000256" key="3">
    <source>
        <dbReference type="ARBA" id="ARBA00023163"/>
    </source>
</evidence>
<dbReference type="EMBL" id="LWGR01000002">
    <property type="protein sequence ID" value="KZM76137.1"/>
    <property type="molecule type" value="Genomic_DNA"/>
</dbReference>
<dbReference type="Pfam" id="PF02909">
    <property type="entry name" value="TetR_C_1"/>
    <property type="match status" value="1"/>
</dbReference>
<feature type="domain" description="HTH tetR-type" evidence="6">
    <location>
        <begin position="22"/>
        <end position="82"/>
    </location>
</feature>
<dbReference type="GO" id="GO:0003677">
    <property type="term" value="F:DNA binding"/>
    <property type="evidence" value="ECO:0007669"/>
    <property type="project" value="UniProtKB-UniRule"/>
</dbReference>
<feature type="DNA-binding region" description="H-T-H motif" evidence="4">
    <location>
        <begin position="45"/>
        <end position="64"/>
    </location>
</feature>
<dbReference type="PROSITE" id="PS50977">
    <property type="entry name" value="HTH_TETR_2"/>
    <property type="match status" value="1"/>
</dbReference>
<evidence type="ECO:0000256" key="1">
    <source>
        <dbReference type="ARBA" id="ARBA00023015"/>
    </source>
</evidence>
<dbReference type="SUPFAM" id="SSF46689">
    <property type="entry name" value="Homeodomain-like"/>
    <property type="match status" value="1"/>
</dbReference>
<evidence type="ECO:0000256" key="4">
    <source>
        <dbReference type="PROSITE-ProRule" id="PRU00335"/>
    </source>
</evidence>
<dbReference type="Proteomes" id="UP000076512">
    <property type="component" value="Unassembled WGS sequence"/>
</dbReference>
<evidence type="ECO:0000313" key="8">
    <source>
        <dbReference type="Proteomes" id="UP000076512"/>
    </source>
</evidence>
<dbReference type="InterPro" id="IPR009057">
    <property type="entry name" value="Homeodomain-like_sf"/>
</dbReference>
<dbReference type="InterPro" id="IPR004111">
    <property type="entry name" value="Repressor_TetR_C"/>
</dbReference>
<evidence type="ECO:0000313" key="7">
    <source>
        <dbReference type="EMBL" id="KZM76137.1"/>
    </source>
</evidence>
<comment type="caution">
    <text evidence="7">The sequence shown here is derived from an EMBL/GenBank/DDBJ whole genome shotgun (WGS) entry which is preliminary data.</text>
</comment>
<reference evidence="7 8" key="1">
    <citation type="submission" date="2016-04" db="EMBL/GenBank/DDBJ databases">
        <authorList>
            <person name="Evans L.H."/>
            <person name="Alamgir A."/>
            <person name="Owens N."/>
            <person name="Weber N.D."/>
            <person name="Virtaneva K."/>
            <person name="Barbian K."/>
            <person name="Babar A."/>
            <person name="Rosenke K."/>
        </authorList>
    </citation>
    <scope>NUCLEOTIDE SEQUENCE [LARGE SCALE GENOMIC DNA]</scope>
    <source>
        <strain evidence="7 8">IFM 0406</strain>
    </source>
</reference>
<proteinExistence type="predicted"/>
<protein>
    <recommendedName>
        <fullName evidence="6">HTH tetR-type domain-containing protein</fullName>
    </recommendedName>
</protein>
<organism evidence="7 8">
    <name type="scientific">Nocardia terpenica</name>
    <dbReference type="NCBI Taxonomy" id="455432"/>
    <lineage>
        <taxon>Bacteria</taxon>
        <taxon>Bacillati</taxon>
        <taxon>Actinomycetota</taxon>
        <taxon>Actinomycetes</taxon>
        <taxon>Mycobacteriales</taxon>
        <taxon>Nocardiaceae</taxon>
        <taxon>Nocardia</taxon>
    </lineage>
</organism>
<dbReference type="GO" id="GO:0045892">
    <property type="term" value="P:negative regulation of DNA-templated transcription"/>
    <property type="evidence" value="ECO:0007669"/>
    <property type="project" value="InterPro"/>
</dbReference>
<evidence type="ECO:0000259" key="6">
    <source>
        <dbReference type="PROSITE" id="PS50977"/>
    </source>
</evidence>
<gene>
    <name evidence="7" type="ORF">AWN90_17130</name>
</gene>
<keyword evidence="2 4" id="KW-0238">DNA-binding</keyword>
<accession>A0A164PVV0</accession>
<dbReference type="InterPro" id="IPR001647">
    <property type="entry name" value="HTH_TetR"/>
</dbReference>
<dbReference type="AlphaFoldDB" id="A0A164PVV0"/>
<dbReference type="OrthoDB" id="3614211at2"/>
<dbReference type="Pfam" id="PF00440">
    <property type="entry name" value="TetR_N"/>
    <property type="match status" value="1"/>
</dbReference>
<dbReference type="STRING" id="455432.AWN90_17130"/>
<evidence type="ECO:0000256" key="5">
    <source>
        <dbReference type="SAM" id="MobiDB-lite"/>
    </source>
</evidence>
<dbReference type="SUPFAM" id="SSF48498">
    <property type="entry name" value="Tetracyclin repressor-like, C-terminal domain"/>
    <property type="match status" value="1"/>
</dbReference>
<dbReference type="Gene3D" id="1.10.10.60">
    <property type="entry name" value="Homeodomain-like"/>
    <property type="match status" value="1"/>
</dbReference>
<sequence length="243" mass="26361">MPSDLARLWRLPTTRRKGRPAGLDVDLVVSTAVDLADRDGFAAVSLQKVAATLGFTKMAMYRHVGSWDELIELMADAAIGPAPDLGDAALDEWRVGLTRWASELRAVLALHPWLAPTPDIGPARGPNTIAWMDVLLRVLRDTGLDWSEKLSVLLALTTHVRQAGTTTPRLIDMLLPHPGRDDSPRRRKPVPAALVGPDRFPEASKLFAATACTADIHDPQRAFEVGLELILDGVAARIAAARP</sequence>
<name>A0A164PVV0_9NOCA</name>